<dbReference type="Proteomes" id="UP000054251">
    <property type="component" value="Unassembled WGS sequence"/>
</dbReference>
<dbReference type="InterPro" id="IPR016586">
    <property type="entry name" value="Mtf1"/>
</dbReference>
<evidence type="ECO:0000256" key="1">
    <source>
        <dbReference type="ARBA" id="ARBA00004173"/>
    </source>
</evidence>
<dbReference type="PIRSF" id="PIRSF011649">
    <property type="entry name" value="MtTFB"/>
    <property type="match status" value="1"/>
</dbReference>
<dbReference type="InterPro" id="IPR001737">
    <property type="entry name" value="KsgA/Erm"/>
</dbReference>
<keyword evidence="5 8" id="KW-0949">S-adenosyl-L-methionine</keyword>
<evidence type="ECO:0000256" key="6">
    <source>
        <dbReference type="ARBA" id="ARBA00022884"/>
    </source>
</evidence>
<dbReference type="GO" id="GO:0034245">
    <property type="term" value="C:mitochondrial DNA-directed RNA polymerase complex"/>
    <property type="evidence" value="ECO:0007669"/>
    <property type="project" value="TreeGrafter"/>
</dbReference>
<protein>
    <recommendedName>
        <fullName evidence="2">Mitochondrial transcription factor 1</fullName>
    </recommendedName>
</protein>
<dbReference type="InterPro" id="IPR029063">
    <property type="entry name" value="SAM-dependent_MTases_sf"/>
</dbReference>
<organism evidence="9 10">
    <name type="scientific">Debaryomyces fabryi</name>
    <dbReference type="NCBI Taxonomy" id="58627"/>
    <lineage>
        <taxon>Eukaryota</taxon>
        <taxon>Fungi</taxon>
        <taxon>Dikarya</taxon>
        <taxon>Ascomycota</taxon>
        <taxon>Saccharomycotina</taxon>
        <taxon>Pichiomycetes</taxon>
        <taxon>Debaryomycetaceae</taxon>
        <taxon>Debaryomyces</taxon>
    </lineage>
</organism>
<dbReference type="InterPro" id="IPR023165">
    <property type="entry name" value="rRNA_Ade_diMease-like_C"/>
</dbReference>
<dbReference type="GO" id="GO:0000179">
    <property type="term" value="F:rRNA (adenine-N6,N6-)-dimethyltransferase activity"/>
    <property type="evidence" value="ECO:0007669"/>
    <property type="project" value="UniProtKB-UniRule"/>
</dbReference>
<dbReference type="GeneID" id="26838787"/>
<dbReference type="OrthoDB" id="16079at2759"/>
<accession>A0A0V1Q200</accession>
<dbReference type="AlphaFoldDB" id="A0A0V1Q200"/>
<keyword evidence="10" id="KW-1185">Reference proteome</keyword>
<dbReference type="EMBL" id="LMYN01000026">
    <property type="protein sequence ID" value="KSA02505.1"/>
    <property type="molecule type" value="Genomic_DNA"/>
</dbReference>
<evidence type="ECO:0000313" key="9">
    <source>
        <dbReference type="EMBL" id="KSA02505.1"/>
    </source>
</evidence>
<evidence type="ECO:0000256" key="7">
    <source>
        <dbReference type="ARBA" id="ARBA00024915"/>
    </source>
</evidence>
<dbReference type="Gene3D" id="1.10.8.100">
    <property type="entry name" value="Ribosomal RNA adenine dimethylase-like, domain 2"/>
    <property type="match status" value="1"/>
</dbReference>
<proteinExistence type="inferred from homology"/>
<keyword evidence="4 8" id="KW-0808">Transferase</keyword>
<evidence type="ECO:0000256" key="3">
    <source>
        <dbReference type="ARBA" id="ARBA00022603"/>
    </source>
</evidence>
<dbReference type="GO" id="GO:0034246">
    <property type="term" value="F:mitochondrial transcription factor activity"/>
    <property type="evidence" value="ECO:0007669"/>
    <property type="project" value="InterPro"/>
</dbReference>
<dbReference type="PANTHER" id="PTHR11727">
    <property type="entry name" value="DIMETHYLADENOSINE TRANSFERASE"/>
    <property type="match status" value="1"/>
</dbReference>
<dbReference type="PANTHER" id="PTHR11727:SF17">
    <property type="entry name" value="DIMETHYLADENOSINE TRANSFERASE 1, MITOCHONDRIAL"/>
    <property type="match status" value="1"/>
</dbReference>
<dbReference type="GO" id="GO:0003723">
    <property type="term" value="F:RNA binding"/>
    <property type="evidence" value="ECO:0007669"/>
    <property type="project" value="UniProtKB-UniRule"/>
</dbReference>
<evidence type="ECO:0000256" key="2">
    <source>
        <dbReference type="ARBA" id="ARBA00013836"/>
    </source>
</evidence>
<gene>
    <name evidence="9" type="ORF">AC631_01778</name>
</gene>
<dbReference type="Gene3D" id="3.40.50.150">
    <property type="entry name" value="Vaccinia Virus protein VP39"/>
    <property type="match status" value="1"/>
</dbReference>
<keyword evidence="6 8" id="KW-0694">RNA-binding</keyword>
<comment type="caution">
    <text evidence="8">Lacks conserved residue(s) required for the propagation of feature annotation.</text>
</comment>
<dbReference type="GO" id="GO:0005759">
    <property type="term" value="C:mitochondrial matrix"/>
    <property type="evidence" value="ECO:0007669"/>
    <property type="project" value="TreeGrafter"/>
</dbReference>
<evidence type="ECO:0000256" key="4">
    <source>
        <dbReference type="ARBA" id="ARBA00022679"/>
    </source>
</evidence>
<keyword evidence="3 8" id="KW-0489">Methyltransferase</keyword>
<dbReference type="Pfam" id="PF00398">
    <property type="entry name" value="RrnaAD"/>
    <property type="match status" value="1"/>
</dbReference>
<dbReference type="SUPFAM" id="SSF53335">
    <property type="entry name" value="S-adenosyl-L-methionine-dependent methyltransferases"/>
    <property type="match status" value="1"/>
</dbReference>
<name>A0A0V1Q200_9ASCO</name>
<evidence type="ECO:0000256" key="5">
    <source>
        <dbReference type="ARBA" id="ARBA00022691"/>
    </source>
</evidence>
<comment type="function">
    <text evidence="7">Mitochondrial transcription factor that confers selective promoter recognition on the core subunit of the yeast mitochondrial RNA polymerase. Interacts with DNA in a non-specific manner.</text>
</comment>
<feature type="binding site" evidence="8">
    <location>
        <position position="86"/>
    </location>
    <ligand>
        <name>S-adenosyl-L-methionine</name>
        <dbReference type="ChEBI" id="CHEBI:59789"/>
    </ligand>
</feature>
<feature type="binding site" evidence="8">
    <location>
        <position position="31"/>
    </location>
    <ligand>
        <name>S-adenosyl-L-methionine</name>
        <dbReference type="ChEBI" id="CHEBI:59789"/>
    </ligand>
</feature>
<feature type="binding site" evidence="8">
    <location>
        <position position="154"/>
    </location>
    <ligand>
        <name>S-adenosyl-L-methionine</name>
        <dbReference type="ChEBI" id="CHEBI:59789"/>
    </ligand>
</feature>
<evidence type="ECO:0000313" key="10">
    <source>
        <dbReference type="Proteomes" id="UP000054251"/>
    </source>
</evidence>
<evidence type="ECO:0000256" key="8">
    <source>
        <dbReference type="PROSITE-ProRule" id="PRU01026"/>
    </source>
</evidence>
<comment type="caution">
    <text evidence="9">The sequence shown here is derived from an EMBL/GenBank/DDBJ whole genome shotgun (WGS) entry which is preliminary data.</text>
</comment>
<comment type="subcellular location">
    <subcellularLocation>
        <location evidence="1">Mitochondrion</location>
    </subcellularLocation>
</comment>
<dbReference type="GO" id="GO:0006391">
    <property type="term" value="P:transcription initiation at mitochondrial promoter"/>
    <property type="evidence" value="ECO:0007669"/>
    <property type="project" value="InterPro"/>
</dbReference>
<sequence length="364" mass="42107">MRKVYRSFNPSLIENFQKVGFPKYQYGYRHIVRPQPCQDIIDKLDLKKKYPNSHNNLDIIDVFSGYGLFSSMINYELKPRKHIIIEDSKENVNIWEERIKYLKEKTGNTENFELYPHNGYNWSTFESLIKKDKIIEPSVKPRDKIHDELLIIGNLTPQKFGESLLAQWIMCSVYHNWLQRYGRIKMVCFVPDTTAQKFLSGPRFPKRNKSAIKRELFTDSKLIGLVESSGDHTIPDGIDFDPNLIVRDQPCLIPSRSILPAGALLAVVEIDPKDLPEMDFDMMEYILQILMYKSTGKLSEALAQLAPGADIDLAPKLSKEILNKCPRDLLAEEILEVFNVFDKWAFKPSLTDTIGIVQEDTRIF</sequence>
<dbReference type="PROSITE" id="PS51689">
    <property type="entry name" value="SAM_RNA_A_N6_MT"/>
    <property type="match status" value="1"/>
</dbReference>
<dbReference type="RefSeq" id="XP_015468607.1">
    <property type="nucleotide sequence ID" value="XM_015610608.1"/>
</dbReference>
<comment type="similarity">
    <text evidence="8">Belongs to the class I-like SAM-binding methyltransferase superfamily. rRNA adenine N(6)-methyltransferase family.</text>
</comment>
<reference evidence="9 10" key="1">
    <citation type="submission" date="2015-11" db="EMBL/GenBank/DDBJ databases">
        <title>The genome of Debaryomyces fabryi.</title>
        <authorList>
            <person name="Tafer H."/>
            <person name="Lopandic K."/>
        </authorList>
    </citation>
    <scope>NUCLEOTIDE SEQUENCE [LARGE SCALE GENOMIC DNA]</scope>
    <source>
        <strain evidence="9 10">CBS 789</strain>
    </source>
</reference>